<feature type="transmembrane region" description="Helical" evidence="9">
    <location>
        <begin position="220"/>
        <end position="239"/>
    </location>
</feature>
<dbReference type="InterPro" id="IPR002549">
    <property type="entry name" value="AI-2E-like"/>
</dbReference>
<evidence type="ECO:0000256" key="9">
    <source>
        <dbReference type="SAM" id="Phobius"/>
    </source>
</evidence>
<dbReference type="PANTHER" id="PTHR21716">
    <property type="entry name" value="TRANSMEMBRANE PROTEIN"/>
    <property type="match status" value="1"/>
</dbReference>
<feature type="transmembrane region" description="Helical" evidence="9">
    <location>
        <begin position="331"/>
        <end position="352"/>
    </location>
</feature>
<evidence type="ECO:0000256" key="8">
    <source>
        <dbReference type="SAM" id="MobiDB-lite"/>
    </source>
</evidence>
<feature type="transmembrane region" description="Helical" evidence="9">
    <location>
        <begin position="304"/>
        <end position="325"/>
    </location>
</feature>
<feature type="region of interest" description="Disordered" evidence="8">
    <location>
        <begin position="1"/>
        <end position="35"/>
    </location>
</feature>
<name>A0A494WQE8_CLOS5</name>
<dbReference type="GO" id="GO:0055085">
    <property type="term" value="P:transmembrane transport"/>
    <property type="evidence" value="ECO:0007669"/>
    <property type="project" value="TreeGrafter"/>
</dbReference>
<dbReference type="GO" id="GO:0005886">
    <property type="term" value="C:plasma membrane"/>
    <property type="evidence" value="ECO:0007669"/>
    <property type="project" value="UniProtKB-SubCell"/>
</dbReference>
<evidence type="ECO:0000256" key="6">
    <source>
        <dbReference type="ARBA" id="ARBA00022989"/>
    </source>
</evidence>
<evidence type="ECO:0000313" key="10">
    <source>
        <dbReference type="EMBL" id="QBF75897.1"/>
    </source>
</evidence>
<comment type="similarity">
    <text evidence="2">Belongs to the autoinducer-2 exporter (AI-2E) (TC 2.A.86) family.</text>
</comment>
<evidence type="ECO:0000256" key="4">
    <source>
        <dbReference type="ARBA" id="ARBA00022475"/>
    </source>
</evidence>
<dbReference type="Pfam" id="PF01594">
    <property type="entry name" value="AI-2E_transport"/>
    <property type="match status" value="1"/>
</dbReference>
<feature type="region of interest" description="Disordered" evidence="8">
    <location>
        <begin position="437"/>
        <end position="459"/>
    </location>
</feature>
<accession>A0A494WQE8</accession>
<feature type="transmembrane region" description="Helical" evidence="9">
    <location>
        <begin position="274"/>
        <end position="297"/>
    </location>
</feature>
<keyword evidence="6 9" id="KW-1133">Transmembrane helix</keyword>
<evidence type="ECO:0000313" key="11">
    <source>
        <dbReference type="Proteomes" id="UP000289664"/>
    </source>
</evidence>
<dbReference type="KEGG" id="csci:HDCHBGLK_03309"/>
<dbReference type="PANTHER" id="PTHR21716:SF53">
    <property type="entry name" value="PERMEASE PERM-RELATED"/>
    <property type="match status" value="1"/>
</dbReference>
<protein>
    <recommendedName>
        <fullName evidence="12">AI-2E family transporter</fullName>
    </recommendedName>
</protein>
<feature type="compositionally biased region" description="Basic and acidic residues" evidence="8">
    <location>
        <begin position="1"/>
        <end position="18"/>
    </location>
</feature>
<keyword evidence="11" id="KW-1185">Reference proteome</keyword>
<keyword evidence="3" id="KW-0813">Transport</keyword>
<dbReference type="OrthoDB" id="9793390at2"/>
<proteinExistence type="inferred from homology"/>
<dbReference type="Proteomes" id="UP000289664">
    <property type="component" value="Chromosome"/>
</dbReference>
<evidence type="ECO:0008006" key="12">
    <source>
        <dbReference type="Google" id="ProtNLM"/>
    </source>
</evidence>
<feature type="transmembrane region" description="Helical" evidence="9">
    <location>
        <begin position="74"/>
        <end position="91"/>
    </location>
</feature>
<keyword evidence="5 9" id="KW-0812">Transmembrane</keyword>
<reference evidence="10 11" key="1">
    <citation type="journal article" date="2019" name="Appl. Environ. Microbiol.">
        <title>Clostridium scindens ATCC 35704: integration of nutritional requirements, the complete genome sequence, and global transcriptional responses to bile acids.</title>
        <authorList>
            <person name="Devendran S."/>
            <person name="Shrestha R."/>
            <person name="Alves J.M.P."/>
            <person name="Wolf P.G."/>
            <person name="Ly L."/>
            <person name="Hernandez A.G."/>
            <person name="Mendez-Garcia C."/>
            <person name="Inboden A."/>
            <person name="Wiley J."/>
            <person name="Paul O."/>
            <person name="Allen A."/>
            <person name="Springer E."/>
            <person name="Wright C.L."/>
            <person name="Fields C.J."/>
            <person name="Daniel S.L."/>
            <person name="Ridlon J.M."/>
        </authorList>
    </citation>
    <scope>NUCLEOTIDE SEQUENCE [LARGE SCALE GENOMIC DNA]</scope>
    <source>
        <strain evidence="10 11">ATCC 35704</strain>
    </source>
</reference>
<gene>
    <name evidence="10" type="ORF">HDCHBGLK_03309</name>
</gene>
<comment type="subcellular location">
    <subcellularLocation>
        <location evidence="1">Cell membrane</location>
        <topology evidence="1">Multi-pass membrane protein</topology>
    </subcellularLocation>
</comment>
<organism evidence="10 11">
    <name type="scientific">Clostridium scindens (strain ATCC 35704 / DSM 5676 / VPI 13733 / 19)</name>
    <dbReference type="NCBI Taxonomy" id="411468"/>
    <lineage>
        <taxon>Bacteria</taxon>
        <taxon>Bacillati</taxon>
        <taxon>Bacillota</taxon>
        <taxon>Clostridia</taxon>
        <taxon>Lachnospirales</taxon>
        <taxon>Lachnospiraceae</taxon>
    </lineage>
</organism>
<evidence type="ECO:0000256" key="1">
    <source>
        <dbReference type="ARBA" id="ARBA00004651"/>
    </source>
</evidence>
<evidence type="ECO:0000256" key="7">
    <source>
        <dbReference type="ARBA" id="ARBA00023136"/>
    </source>
</evidence>
<feature type="transmembrane region" description="Helical" evidence="9">
    <location>
        <begin position="44"/>
        <end position="62"/>
    </location>
</feature>
<keyword evidence="7 9" id="KW-0472">Membrane</keyword>
<dbReference type="GeneID" id="62697489"/>
<keyword evidence="4" id="KW-1003">Cell membrane</keyword>
<dbReference type="EMBL" id="CP036170">
    <property type="protein sequence ID" value="QBF75897.1"/>
    <property type="molecule type" value="Genomic_DNA"/>
</dbReference>
<feature type="transmembrane region" description="Helical" evidence="9">
    <location>
        <begin position="123"/>
        <end position="144"/>
    </location>
</feature>
<dbReference type="AlphaFoldDB" id="A0A494WQE8"/>
<feature type="transmembrane region" description="Helical" evidence="9">
    <location>
        <begin position="388"/>
        <end position="406"/>
    </location>
</feature>
<evidence type="ECO:0000256" key="2">
    <source>
        <dbReference type="ARBA" id="ARBA00009773"/>
    </source>
</evidence>
<sequence length="459" mass="50763">MNKEEASVDSIQKEKDRGQNAYYSSRPKLGGSGPSKLRQQFSRGMTYFLVVAASILFYFALLRVTNLSEGFSKIFQVLKPVVYGCVIAYLLNPIVKKADKYLAPVLEKKVKTPGRAKKTARGIGILLSLILLLVLVVTLCNMLIPELYSSIRNLVFTLPGQLNDLVDKLNTIKIDDSTTGTLIKAAIEEGTDMLQKWLRTDLLGRANEIMSNLTVGVINILNEIFNALIGIIISVYILFSKETFIRQTKKCVYAILSPRHANMVLHLTTKSNEIFGGFIIGKIIDSAIIGVLCFFGLTILNMPYAVLVSVIVGVTNVIPFFGPYIGAIPSAILIMLADPIKGLYFIIFILLLQQFDGNILGPKILGNSTGLSAFWVIVAILLGGGLFGFVGMIMGVPTFAVLYYIVQMIMNYRLERKKLPANSNFYDAMSYVDDDGKYYHSEEGEDGNEVNNNNKEKGK</sequence>
<evidence type="ECO:0000256" key="5">
    <source>
        <dbReference type="ARBA" id="ARBA00022692"/>
    </source>
</evidence>
<evidence type="ECO:0000256" key="3">
    <source>
        <dbReference type="ARBA" id="ARBA00022448"/>
    </source>
</evidence>
<dbReference type="RefSeq" id="WP_009249637.1">
    <property type="nucleotide sequence ID" value="NZ_CP036170.1"/>
</dbReference>